<dbReference type="Proteomes" id="UP001165667">
    <property type="component" value="Unassembled WGS sequence"/>
</dbReference>
<dbReference type="PANTHER" id="PTHR30036:SF1">
    <property type="entry name" value="D-XYLOSE-BINDING PERIPLASMIC PROTEIN"/>
    <property type="match status" value="1"/>
</dbReference>
<dbReference type="InterPro" id="IPR013456">
    <property type="entry name" value="XylF"/>
</dbReference>
<comment type="subcellular location">
    <subcellularLocation>
        <location evidence="1">Periplasm</location>
    </subcellularLocation>
</comment>
<keyword evidence="7" id="KW-1185">Reference proteome</keyword>
<feature type="chain" id="PRO_5041239188" evidence="4">
    <location>
        <begin position="28"/>
        <end position="338"/>
    </location>
</feature>
<name>A0AA41Z4N7_9HYPH</name>
<organism evidence="6 7">
    <name type="scientific">Lichenifustis flavocetrariae</name>
    <dbReference type="NCBI Taxonomy" id="2949735"/>
    <lineage>
        <taxon>Bacteria</taxon>
        <taxon>Pseudomonadati</taxon>
        <taxon>Pseudomonadota</taxon>
        <taxon>Alphaproteobacteria</taxon>
        <taxon>Hyphomicrobiales</taxon>
        <taxon>Lichenihabitantaceae</taxon>
        <taxon>Lichenifustis</taxon>
    </lineage>
</organism>
<dbReference type="AlphaFoldDB" id="A0AA41Z4N7"/>
<dbReference type="EMBL" id="JAMOIM010000014">
    <property type="protein sequence ID" value="MCW6510240.1"/>
    <property type="molecule type" value="Genomic_DNA"/>
</dbReference>
<dbReference type="InterPro" id="IPR025997">
    <property type="entry name" value="SBP_2_dom"/>
</dbReference>
<feature type="signal peptide" evidence="4">
    <location>
        <begin position="1"/>
        <end position="27"/>
    </location>
</feature>
<dbReference type="GO" id="GO:0015753">
    <property type="term" value="P:D-xylose transmembrane transport"/>
    <property type="evidence" value="ECO:0007669"/>
    <property type="project" value="InterPro"/>
</dbReference>
<gene>
    <name evidence="6" type="primary">xylF</name>
    <name evidence="6" type="ORF">M8523_19660</name>
</gene>
<dbReference type="RefSeq" id="WP_282586615.1">
    <property type="nucleotide sequence ID" value="NZ_JAMOIM010000014.1"/>
</dbReference>
<evidence type="ECO:0000256" key="2">
    <source>
        <dbReference type="ARBA" id="ARBA00007639"/>
    </source>
</evidence>
<dbReference type="Gene3D" id="3.40.50.2300">
    <property type="match status" value="2"/>
</dbReference>
<feature type="domain" description="Periplasmic binding protein" evidence="5">
    <location>
        <begin position="34"/>
        <end position="291"/>
    </location>
</feature>
<evidence type="ECO:0000313" key="7">
    <source>
        <dbReference type="Proteomes" id="UP001165667"/>
    </source>
</evidence>
<accession>A0AA41Z4N7</accession>
<evidence type="ECO:0000313" key="6">
    <source>
        <dbReference type="EMBL" id="MCW6510240.1"/>
    </source>
</evidence>
<dbReference type="GO" id="GO:0048029">
    <property type="term" value="F:monosaccharide binding"/>
    <property type="evidence" value="ECO:0007669"/>
    <property type="project" value="InterPro"/>
</dbReference>
<protein>
    <submittedName>
        <fullName evidence="6">D-xylose ABC transporter substrate-binding protein</fullName>
    </submittedName>
</protein>
<dbReference type="NCBIfam" id="TIGR02634">
    <property type="entry name" value="xylF"/>
    <property type="match status" value="1"/>
</dbReference>
<evidence type="ECO:0000256" key="3">
    <source>
        <dbReference type="ARBA" id="ARBA00022729"/>
    </source>
</evidence>
<dbReference type="Pfam" id="PF13407">
    <property type="entry name" value="Peripla_BP_4"/>
    <property type="match status" value="1"/>
</dbReference>
<evidence type="ECO:0000259" key="5">
    <source>
        <dbReference type="Pfam" id="PF13407"/>
    </source>
</evidence>
<evidence type="ECO:0000256" key="4">
    <source>
        <dbReference type="SAM" id="SignalP"/>
    </source>
</evidence>
<dbReference type="CDD" id="cd19991">
    <property type="entry name" value="PBP1_ABC_xylose_binding"/>
    <property type="match status" value="1"/>
</dbReference>
<comment type="similarity">
    <text evidence="2">Belongs to the bacterial solute-binding protein 2 family.</text>
</comment>
<dbReference type="PANTHER" id="PTHR30036">
    <property type="entry name" value="D-XYLOSE-BINDING PERIPLASMIC PROTEIN"/>
    <property type="match status" value="1"/>
</dbReference>
<evidence type="ECO:0000256" key="1">
    <source>
        <dbReference type="ARBA" id="ARBA00004418"/>
    </source>
</evidence>
<dbReference type="InterPro" id="IPR028082">
    <property type="entry name" value="Peripla_BP_I"/>
</dbReference>
<reference evidence="6" key="1">
    <citation type="submission" date="2022-05" db="EMBL/GenBank/DDBJ databases">
        <authorList>
            <person name="Pankratov T."/>
        </authorList>
    </citation>
    <scope>NUCLEOTIDE SEQUENCE</scope>
    <source>
        <strain evidence="6">BP6-180914</strain>
    </source>
</reference>
<sequence>MKRSLAHLLCGVAILAASASLSGVAQASADKPVIGFSIDDLRLERWTRDRDYFVEAAKKLGATVNVQSADASEERQVSQIENMISRGVDAIVIVPFNGKVLDNVINEAKQAGIKVVAYDRLILNSDIDAYVTFDNERVGEMQAQGVLDAKPAGNYFLMGGSPTDNNSQILRAGQMKVLQPAIDAGKVKVVGSQFVPEWSATTALQIMEDALTANKNAIDGVVASNDAEAGGVVQALTAQGLAGKTAVSGQDADLAAIQRVKAGTQTVTVYKPLKSIASTAAEIAVDLSKNKTPTFTSKMDNGKKQVPTILLTPILISKANWDAVVKDGFYTEAQVNGK</sequence>
<proteinExistence type="inferred from homology"/>
<dbReference type="GO" id="GO:0030288">
    <property type="term" value="C:outer membrane-bounded periplasmic space"/>
    <property type="evidence" value="ECO:0007669"/>
    <property type="project" value="TreeGrafter"/>
</dbReference>
<comment type="caution">
    <text evidence="6">The sequence shown here is derived from an EMBL/GenBank/DDBJ whole genome shotgun (WGS) entry which is preliminary data.</text>
</comment>
<dbReference type="SUPFAM" id="SSF53822">
    <property type="entry name" value="Periplasmic binding protein-like I"/>
    <property type="match status" value="1"/>
</dbReference>
<keyword evidence="3 4" id="KW-0732">Signal</keyword>
<dbReference type="InterPro" id="IPR050555">
    <property type="entry name" value="Bact_Solute-Bind_Prot2"/>
</dbReference>